<evidence type="ECO:0000256" key="1">
    <source>
        <dbReference type="SAM" id="MobiDB-lite"/>
    </source>
</evidence>
<comment type="caution">
    <text evidence="2">The sequence shown here is derived from an EMBL/GenBank/DDBJ whole genome shotgun (WGS) entry which is preliminary data.</text>
</comment>
<dbReference type="Proteomes" id="UP000324800">
    <property type="component" value="Unassembled WGS sequence"/>
</dbReference>
<accession>A0A5J4W3E0</accession>
<name>A0A5J4W3E0_9EUKA</name>
<dbReference type="AlphaFoldDB" id="A0A5J4W3E0"/>
<feature type="compositionally biased region" description="Polar residues" evidence="1">
    <location>
        <begin position="66"/>
        <end position="75"/>
    </location>
</feature>
<sequence>MSLDTIHLSVDQSKRKPLNERNIQQILDGNVSDKFGRVEEVMKQIAEIQTPRTVADAEHGDDLRRNTSQLLNEAI</sequence>
<proteinExistence type="predicted"/>
<dbReference type="EMBL" id="SNRW01003685">
    <property type="protein sequence ID" value="KAA6389182.1"/>
    <property type="molecule type" value="Genomic_DNA"/>
</dbReference>
<feature type="compositionally biased region" description="Basic and acidic residues" evidence="1">
    <location>
        <begin position="55"/>
        <end position="65"/>
    </location>
</feature>
<feature type="region of interest" description="Disordered" evidence="1">
    <location>
        <begin position="52"/>
        <end position="75"/>
    </location>
</feature>
<evidence type="ECO:0000313" key="3">
    <source>
        <dbReference type="Proteomes" id="UP000324800"/>
    </source>
</evidence>
<reference evidence="2 3" key="1">
    <citation type="submission" date="2019-03" db="EMBL/GenBank/DDBJ databases">
        <title>Single cell metagenomics reveals metabolic interactions within the superorganism composed of flagellate Streblomastix strix and complex community of Bacteroidetes bacteria on its surface.</title>
        <authorList>
            <person name="Treitli S.C."/>
            <person name="Kolisko M."/>
            <person name="Husnik F."/>
            <person name="Keeling P."/>
            <person name="Hampl V."/>
        </authorList>
    </citation>
    <scope>NUCLEOTIDE SEQUENCE [LARGE SCALE GENOMIC DNA]</scope>
    <source>
        <strain evidence="2">ST1C</strain>
    </source>
</reference>
<gene>
    <name evidence="2" type="ORF">EZS28_015289</name>
</gene>
<protein>
    <submittedName>
        <fullName evidence="2">Uncharacterized protein</fullName>
    </submittedName>
</protein>
<evidence type="ECO:0000313" key="2">
    <source>
        <dbReference type="EMBL" id="KAA6389182.1"/>
    </source>
</evidence>
<organism evidence="2 3">
    <name type="scientific">Streblomastix strix</name>
    <dbReference type="NCBI Taxonomy" id="222440"/>
    <lineage>
        <taxon>Eukaryota</taxon>
        <taxon>Metamonada</taxon>
        <taxon>Preaxostyla</taxon>
        <taxon>Oxymonadida</taxon>
        <taxon>Streblomastigidae</taxon>
        <taxon>Streblomastix</taxon>
    </lineage>
</organism>